<protein>
    <submittedName>
        <fullName evidence="1">Uncharacterized protein</fullName>
    </submittedName>
</protein>
<comment type="caution">
    <text evidence="1">The sequence shown here is derived from an EMBL/GenBank/DDBJ whole genome shotgun (WGS) entry which is preliminary data.</text>
</comment>
<gene>
    <name evidence="1" type="ORF">N3K66_004754</name>
</gene>
<organism evidence="1 2">
    <name type="scientific">Trichothecium roseum</name>
    <dbReference type="NCBI Taxonomy" id="47278"/>
    <lineage>
        <taxon>Eukaryota</taxon>
        <taxon>Fungi</taxon>
        <taxon>Dikarya</taxon>
        <taxon>Ascomycota</taxon>
        <taxon>Pezizomycotina</taxon>
        <taxon>Sordariomycetes</taxon>
        <taxon>Hypocreomycetidae</taxon>
        <taxon>Hypocreales</taxon>
        <taxon>Hypocreales incertae sedis</taxon>
        <taxon>Trichothecium</taxon>
    </lineage>
</organism>
<dbReference type="EMBL" id="CM047943">
    <property type="protein sequence ID" value="KAI9900492.1"/>
    <property type="molecule type" value="Genomic_DNA"/>
</dbReference>
<dbReference type="Proteomes" id="UP001163324">
    <property type="component" value="Chromosome 4"/>
</dbReference>
<accession>A0ACC0V2P2</accession>
<proteinExistence type="predicted"/>
<sequence length="77" mass="8831">MLQGEGWSSHLSLFFSSTFPPCPGFVCWASERPQRLASIRNKMTIGRYDNSMVYHSTEQQSNLSVRVRNQVHEEGEP</sequence>
<evidence type="ECO:0000313" key="2">
    <source>
        <dbReference type="Proteomes" id="UP001163324"/>
    </source>
</evidence>
<name>A0ACC0V2P2_9HYPO</name>
<keyword evidence="2" id="KW-1185">Reference proteome</keyword>
<reference evidence="1" key="1">
    <citation type="submission" date="2022-10" db="EMBL/GenBank/DDBJ databases">
        <title>Complete Genome of Trichothecium roseum strain YXFP-22015, a Plant Pathogen Isolated from Citrus.</title>
        <authorList>
            <person name="Wang Y."/>
            <person name="Zhu L."/>
        </authorList>
    </citation>
    <scope>NUCLEOTIDE SEQUENCE</scope>
    <source>
        <strain evidence="1">YXFP-22015</strain>
    </source>
</reference>
<evidence type="ECO:0000313" key="1">
    <source>
        <dbReference type="EMBL" id="KAI9900492.1"/>
    </source>
</evidence>